<sequence>MQLVIRPFLRTIPSPRSFVSTVLLNRPLDQLTVADLKKEARSRGLSPTGNKANLLLRIQDHEKSLSSSAILSQGSSFAEAPAPGIPAAKAPATFAPERFHVIIPDASYEEPEPPIQVPYVPDFWSSSSQAPAEVAEGEENMPKLIVVAGTETHAAGGPSHMLLDALDEATPSAEETPSSQKTEPSIQPGKGGLLDDMAEDLGLPYPNEIKKSFWKFFS</sequence>
<accession>A0A9P7US65</accession>
<protein>
    <recommendedName>
        <fullName evidence="2">SAP domain-containing protein</fullName>
    </recommendedName>
</protein>
<dbReference type="SUPFAM" id="SSF68906">
    <property type="entry name" value="SAP domain"/>
    <property type="match status" value="1"/>
</dbReference>
<dbReference type="Proteomes" id="UP001049176">
    <property type="component" value="Chromosome 5"/>
</dbReference>
<comment type="caution">
    <text evidence="3">The sequence shown here is derived from an EMBL/GenBank/DDBJ whole genome shotgun (WGS) entry which is preliminary data.</text>
</comment>
<feature type="region of interest" description="Disordered" evidence="1">
    <location>
        <begin position="168"/>
        <end position="200"/>
    </location>
</feature>
<dbReference type="PROSITE" id="PS50800">
    <property type="entry name" value="SAP"/>
    <property type="match status" value="1"/>
</dbReference>
<gene>
    <name evidence="3" type="ORF">E1B28_008858</name>
</gene>
<evidence type="ECO:0000313" key="3">
    <source>
        <dbReference type="EMBL" id="KAG7092507.1"/>
    </source>
</evidence>
<dbReference type="InterPro" id="IPR036361">
    <property type="entry name" value="SAP_dom_sf"/>
</dbReference>
<feature type="compositionally biased region" description="Polar residues" evidence="1">
    <location>
        <begin position="173"/>
        <end position="185"/>
    </location>
</feature>
<dbReference type="KEGG" id="more:E1B28_008858"/>
<reference evidence="3" key="1">
    <citation type="journal article" date="2021" name="Genome Biol. Evol.">
        <title>The assembled and annotated genome of the fairy-ring fungus Marasmius oreades.</title>
        <authorList>
            <person name="Hiltunen M."/>
            <person name="Ament-Velasquez S.L."/>
            <person name="Johannesson H."/>
        </authorList>
    </citation>
    <scope>NUCLEOTIDE SEQUENCE</scope>
    <source>
        <strain evidence="3">03SP1</strain>
    </source>
</reference>
<feature type="domain" description="SAP" evidence="2">
    <location>
        <begin position="28"/>
        <end position="62"/>
    </location>
</feature>
<dbReference type="SMART" id="SM00513">
    <property type="entry name" value="SAP"/>
    <property type="match status" value="1"/>
</dbReference>
<dbReference type="GeneID" id="66077934"/>
<dbReference type="EMBL" id="CM032185">
    <property type="protein sequence ID" value="KAG7092507.1"/>
    <property type="molecule type" value="Genomic_DNA"/>
</dbReference>
<dbReference type="Pfam" id="PF02037">
    <property type="entry name" value="SAP"/>
    <property type="match status" value="1"/>
</dbReference>
<dbReference type="InterPro" id="IPR003034">
    <property type="entry name" value="SAP_dom"/>
</dbReference>
<evidence type="ECO:0000313" key="4">
    <source>
        <dbReference type="Proteomes" id="UP001049176"/>
    </source>
</evidence>
<keyword evidence="4" id="KW-1185">Reference proteome</keyword>
<dbReference type="OrthoDB" id="445357at2759"/>
<name>A0A9P7US65_9AGAR</name>
<evidence type="ECO:0000259" key="2">
    <source>
        <dbReference type="PROSITE" id="PS50800"/>
    </source>
</evidence>
<organism evidence="3 4">
    <name type="scientific">Marasmius oreades</name>
    <name type="common">fairy-ring Marasmius</name>
    <dbReference type="NCBI Taxonomy" id="181124"/>
    <lineage>
        <taxon>Eukaryota</taxon>
        <taxon>Fungi</taxon>
        <taxon>Dikarya</taxon>
        <taxon>Basidiomycota</taxon>
        <taxon>Agaricomycotina</taxon>
        <taxon>Agaricomycetes</taxon>
        <taxon>Agaricomycetidae</taxon>
        <taxon>Agaricales</taxon>
        <taxon>Marasmiineae</taxon>
        <taxon>Marasmiaceae</taxon>
        <taxon>Marasmius</taxon>
    </lineage>
</organism>
<dbReference type="Gene3D" id="1.10.720.30">
    <property type="entry name" value="SAP domain"/>
    <property type="match status" value="1"/>
</dbReference>
<dbReference type="AlphaFoldDB" id="A0A9P7US65"/>
<proteinExistence type="predicted"/>
<evidence type="ECO:0000256" key="1">
    <source>
        <dbReference type="SAM" id="MobiDB-lite"/>
    </source>
</evidence>
<dbReference type="RefSeq" id="XP_043008977.1">
    <property type="nucleotide sequence ID" value="XM_043153692.1"/>
</dbReference>